<evidence type="ECO:0000313" key="3">
    <source>
        <dbReference type="Proteomes" id="UP000228948"/>
    </source>
</evidence>
<dbReference type="PANTHER" id="PTHR22916:SF3">
    <property type="entry name" value="UDP-GLCNAC:BETAGAL BETA-1,3-N-ACETYLGLUCOSAMINYLTRANSFERASE-LIKE PROTEIN 1"/>
    <property type="match status" value="1"/>
</dbReference>
<dbReference type="Proteomes" id="UP000228948">
    <property type="component" value="Chromosome"/>
</dbReference>
<keyword evidence="3" id="KW-1185">Reference proteome</keyword>
<gene>
    <name evidence="2" type="ORF">BG454_05425</name>
</gene>
<evidence type="ECO:0000259" key="1">
    <source>
        <dbReference type="Pfam" id="PF00535"/>
    </source>
</evidence>
<dbReference type="RefSeq" id="WP_084634772.1">
    <property type="nucleotide sequence ID" value="NZ_SODJ01000016.1"/>
</dbReference>
<reference evidence="2 3" key="1">
    <citation type="submission" date="2017-11" db="EMBL/GenBank/DDBJ databases">
        <title>Revised Sequence and Annotation of the Rhodobaca barguzinensis strain alga05 Genome.</title>
        <authorList>
            <person name="Kopejtka K."/>
            <person name="Tomasch J.M."/>
            <person name="Bunk B."/>
            <person name="Koblizek M."/>
        </authorList>
    </citation>
    <scope>NUCLEOTIDE SEQUENCE [LARGE SCALE GENOMIC DNA]</scope>
    <source>
        <strain evidence="3">alga05</strain>
    </source>
</reference>
<name>A0A2K8K799_9RHOB</name>
<evidence type="ECO:0000313" key="2">
    <source>
        <dbReference type="EMBL" id="ATX65331.1"/>
    </source>
</evidence>
<dbReference type="AlphaFoldDB" id="A0A2K8K799"/>
<dbReference type="PANTHER" id="PTHR22916">
    <property type="entry name" value="GLYCOSYLTRANSFERASE"/>
    <property type="match status" value="1"/>
</dbReference>
<dbReference type="Pfam" id="PF00535">
    <property type="entry name" value="Glycos_transf_2"/>
    <property type="match status" value="1"/>
</dbReference>
<sequence>MCFSVVIPLYNKQQHIHQCITSVLNQSFKNFEVLVIDDASSDRSVEIVRSFDDTRIKILSRENPGRGGYAARNFGAMHACTDWLTFLDADDYWLPHHLEEVRLAIAKFPDVPLFFTGFEKIGKKTERICSSSMKDLTAPEAMQYLSEKDIFHINAVAIKRETFTQSGGFFEDRGWLRGGDSELWPRLLANAKRVVLVPEVTAVWDIRNSGITVKNFDTSMEHPALISFSENNIINQGKRFRRFQHIFAVRKQLMWDAKAPAGTRPIWKSAMFFLQGPITIRTTKEFIRLVRRSVSLRSRR</sequence>
<dbReference type="STRING" id="441209.GCA_001870665_01135"/>
<dbReference type="KEGG" id="rbg:BG454_05425"/>
<dbReference type="GO" id="GO:0016758">
    <property type="term" value="F:hexosyltransferase activity"/>
    <property type="evidence" value="ECO:0007669"/>
    <property type="project" value="UniProtKB-ARBA"/>
</dbReference>
<dbReference type="InterPro" id="IPR001173">
    <property type="entry name" value="Glyco_trans_2-like"/>
</dbReference>
<dbReference type="OrthoDB" id="5291101at2"/>
<dbReference type="EMBL" id="CP024899">
    <property type="protein sequence ID" value="ATX65331.1"/>
    <property type="molecule type" value="Genomic_DNA"/>
</dbReference>
<dbReference type="InterPro" id="IPR029044">
    <property type="entry name" value="Nucleotide-diphossugar_trans"/>
</dbReference>
<accession>A0A2K8K799</accession>
<proteinExistence type="predicted"/>
<dbReference type="Gene3D" id="3.90.550.10">
    <property type="entry name" value="Spore Coat Polysaccharide Biosynthesis Protein SpsA, Chain A"/>
    <property type="match status" value="1"/>
</dbReference>
<dbReference type="SUPFAM" id="SSF53448">
    <property type="entry name" value="Nucleotide-diphospho-sugar transferases"/>
    <property type="match status" value="1"/>
</dbReference>
<organism evidence="2 3">
    <name type="scientific">Roseinatronobacter bogoriensis subsp. barguzinensis</name>
    <dbReference type="NCBI Taxonomy" id="441209"/>
    <lineage>
        <taxon>Bacteria</taxon>
        <taxon>Pseudomonadati</taxon>
        <taxon>Pseudomonadota</taxon>
        <taxon>Alphaproteobacteria</taxon>
        <taxon>Rhodobacterales</taxon>
        <taxon>Paracoccaceae</taxon>
        <taxon>Roseinatronobacter</taxon>
    </lineage>
</organism>
<protein>
    <recommendedName>
        <fullName evidence="1">Glycosyltransferase 2-like domain-containing protein</fullName>
    </recommendedName>
</protein>
<feature type="domain" description="Glycosyltransferase 2-like" evidence="1">
    <location>
        <begin position="4"/>
        <end position="111"/>
    </location>
</feature>